<dbReference type="InterPro" id="IPR027417">
    <property type="entry name" value="P-loop_NTPase"/>
</dbReference>
<dbReference type="InterPro" id="IPR057335">
    <property type="entry name" value="Beta-barrel_SelB"/>
</dbReference>
<dbReference type="NCBIfam" id="TIGR00231">
    <property type="entry name" value="small_GTP"/>
    <property type="match status" value="1"/>
</dbReference>
<dbReference type="GO" id="GO:0003723">
    <property type="term" value="F:RNA binding"/>
    <property type="evidence" value="ECO:0007669"/>
    <property type="project" value="InterPro"/>
</dbReference>
<dbReference type="InterPro" id="IPR015190">
    <property type="entry name" value="Elong_fac_SelB-wing-hlx_typ-2"/>
</dbReference>
<dbReference type="PRINTS" id="PR00315">
    <property type="entry name" value="ELONGATNFCT"/>
</dbReference>
<dbReference type="RefSeq" id="WP_027895373.1">
    <property type="nucleotide sequence ID" value="NZ_CP027569.1"/>
</dbReference>
<dbReference type="OrthoDB" id="9804504at2"/>
<dbReference type="GO" id="GO:0003746">
    <property type="term" value="F:translation elongation factor activity"/>
    <property type="evidence" value="ECO:0007669"/>
    <property type="project" value="UniProtKB-KW"/>
</dbReference>
<dbReference type="InterPro" id="IPR036388">
    <property type="entry name" value="WH-like_DNA-bd_sf"/>
</dbReference>
<evidence type="ECO:0000313" key="7">
    <source>
        <dbReference type="EMBL" id="AVO27168.1"/>
    </source>
</evidence>
<dbReference type="InterPro" id="IPR009000">
    <property type="entry name" value="Transl_B-barrel_sf"/>
</dbReference>
<dbReference type="Gene3D" id="3.40.50.300">
    <property type="entry name" value="P-loop containing nucleotide triphosphate hydrolases"/>
    <property type="match status" value="1"/>
</dbReference>
<dbReference type="PANTHER" id="PTHR43721:SF22">
    <property type="entry name" value="ELONGATION FACTOR TU, MITOCHONDRIAL"/>
    <property type="match status" value="1"/>
</dbReference>
<dbReference type="GO" id="GO:0005829">
    <property type="term" value="C:cytosol"/>
    <property type="evidence" value="ECO:0007669"/>
    <property type="project" value="TreeGrafter"/>
</dbReference>
<dbReference type="Pfam" id="PF09106">
    <property type="entry name" value="WHD_2nd_SelB"/>
    <property type="match status" value="1"/>
</dbReference>
<keyword evidence="7" id="KW-0251">Elongation factor</keyword>
<name>A0A2S0M6T7_MEGEL</name>
<dbReference type="InterPro" id="IPR005225">
    <property type="entry name" value="Small_GTP-bd"/>
</dbReference>
<dbReference type="InterPro" id="IPR009001">
    <property type="entry name" value="Transl_elong_EF1A/Init_IF2_C"/>
</dbReference>
<dbReference type="CDD" id="cd04171">
    <property type="entry name" value="SelB"/>
    <property type="match status" value="1"/>
</dbReference>
<dbReference type="SUPFAM" id="SSF50447">
    <property type="entry name" value="Translation proteins"/>
    <property type="match status" value="1"/>
</dbReference>
<evidence type="ECO:0000259" key="6">
    <source>
        <dbReference type="PROSITE" id="PS51722"/>
    </source>
</evidence>
<dbReference type="SUPFAM" id="SSF50465">
    <property type="entry name" value="EF-Tu/eEF-1alpha/eIF2-gamma C-terminal domain"/>
    <property type="match status" value="1"/>
</dbReference>
<dbReference type="Pfam" id="PF09107">
    <property type="entry name" value="WHD_3rd_SelB"/>
    <property type="match status" value="1"/>
</dbReference>
<gene>
    <name evidence="7" type="primary">selB</name>
    <name evidence="7" type="ORF">C6Y28_05890</name>
</gene>
<evidence type="ECO:0000256" key="2">
    <source>
        <dbReference type="ARBA" id="ARBA00022490"/>
    </source>
</evidence>
<dbReference type="Pfam" id="PF00009">
    <property type="entry name" value="GTP_EFTU"/>
    <property type="match status" value="1"/>
</dbReference>
<dbReference type="InterPro" id="IPR004535">
    <property type="entry name" value="Transl_elong_SelB"/>
</dbReference>
<keyword evidence="3" id="KW-0547">Nucleotide-binding</keyword>
<dbReference type="EMBL" id="CP027569">
    <property type="protein sequence ID" value="AVO27168.1"/>
    <property type="molecule type" value="Genomic_DNA"/>
</dbReference>
<proteinExistence type="predicted"/>
<comment type="subcellular location">
    <subcellularLocation>
        <location evidence="1">Cytoplasm</location>
    </subcellularLocation>
</comment>
<dbReference type="GO" id="GO:0001514">
    <property type="term" value="P:selenocysteine incorporation"/>
    <property type="evidence" value="ECO:0007669"/>
    <property type="project" value="InterPro"/>
</dbReference>
<protein>
    <submittedName>
        <fullName evidence="7">Selenocysteine-specific translation elongation factor</fullName>
    </submittedName>
</protein>
<reference evidence="7 8" key="1">
    <citation type="journal article" date="2018" name="Genome Announc.">
        <title>Complete genomes of two Megasphaera elsdenii strains, NCIMB 702410 and ATCC 25940.</title>
        <authorList>
            <person name="Hatmaker E.A."/>
            <person name="O'Dell K."/>
            <person name="Riley L.A."/>
            <person name="Klingeman D.M."/>
            <person name="Guss A.M."/>
        </authorList>
    </citation>
    <scope>NUCLEOTIDE SEQUENCE [LARGE SCALE GENOMIC DNA]</scope>
    <source>
        <strain evidence="7 8">NCIMB702410</strain>
    </source>
</reference>
<dbReference type="Pfam" id="PF25461">
    <property type="entry name" value="Beta-barrel_SelB"/>
    <property type="match status" value="1"/>
</dbReference>
<dbReference type="CDD" id="cd15491">
    <property type="entry name" value="selB_III"/>
    <property type="match status" value="1"/>
</dbReference>
<evidence type="ECO:0000256" key="4">
    <source>
        <dbReference type="ARBA" id="ARBA00022917"/>
    </source>
</evidence>
<dbReference type="InterPro" id="IPR000795">
    <property type="entry name" value="T_Tr_GTP-bd_dom"/>
</dbReference>
<dbReference type="AlphaFoldDB" id="A0A2S0M6T7"/>
<feature type="domain" description="Tr-type G" evidence="6">
    <location>
        <begin position="2"/>
        <end position="173"/>
    </location>
</feature>
<dbReference type="CDD" id="cd03696">
    <property type="entry name" value="SelB_II"/>
    <property type="match status" value="1"/>
</dbReference>
<dbReference type="Proteomes" id="UP000238358">
    <property type="component" value="Chromosome"/>
</dbReference>
<accession>A0A2S0M6T7</accession>
<keyword evidence="2" id="KW-0963">Cytoplasm</keyword>
<dbReference type="GO" id="GO:0003924">
    <property type="term" value="F:GTPase activity"/>
    <property type="evidence" value="ECO:0007669"/>
    <property type="project" value="InterPro"/>
</dbReference>
<dbReference type="PANTHER" id="PTHR43721">
    <property type="entry name" value="ELONGATION FACTOR TU-RELATED"/>
    <property type="match status" value="1"/>
</dbReference>
<dbReference type="Gene3D" id="2.40.30.10">
    <property type="entry name" value="Translation factors"/>
    <property type="match status" value="1"/>
</dbReference>
<evidence type="ECO:0000313" key="8">
    <source>
        <dbReference type="Proteomes" id="UP000238358"/>
    </source>
</evidence>
<evidence type="ECO:0000256" key="1">
    <source>
        <dbReference type="ARBA" id="ARBA00004496"/>
    </source>
</evidence>
<organism evidence="7 8">
    <name type="scientific">Megasphaera elsdenii</name>
    <dbReference type="NCBI Taxonomy" id="907"/>
    <lineage>
        <taxon>Bacteria</taxon>
        <taxon>Bacillati</taxon>
        <taxon>Bacillota</taxon>
        <taxon>Negativicutes</taxon>
        <taxon>Veillonellales</taxon>
        <taxon>Veillonellaceae</taxon>
        <taxon>Megasphaera</taxon>
    </lineage>
</organism>
<keyword evidence="5" id="KW-0342">GTP-binding</keyword>
<dbReference type="Gene3D" id="1.10.10.10">
    <property type="entry name" value="Winged helix-like DNA-binding domain superfamily/Winged helix DNA-binding domain"/>
    <property type="match status" value="1"/>
</dbReference>
<dbReference type="GO" id="GO:0005525">
    <property type="term" value="F:GTP binding"/>
    <property type="evidence" value="ECO:0007669"/>
    <property type="project" value="UniProtKB-KW"/>
</dbReference>
<evidence type="ECO:0000256" key="5">
    <source>
        <dbReference type="ARBA" id="ARBA00023134"/>
    </source>
</evidence>
<dbReference type="InterPro" id="IPR036390">
    <property type="entry name" value="WH_DNA-bd_sf"/>
</dbReference>
<dbReference type="SUPFAM" id="SSF46785">
    <property type="entry name" value="Winged helix' DNA-binding domain"/>
    <property type="match status" value="2"/>
</dbReference>
<dbReference type="SUPFAM" id="SSF52540">
    <property type="entry name" value="P-loop containing nucleoside triphosphate hydrolases"/>
    <property type="match status" value="1"/>
</dbReference>
<dbReference type="PROSITE" id="PS51722">
    <property type="entry name" value="G_TR_2"/>
    <property type="match status" value="1"/>
</dbReference>
<dbReference type="InterPro" id="IPR015191">
    <property type="entry name" value="SelB_WHD4"/>
</dbReference>
<dbReference type="InterPro" id="IPR050055">
    <property type="entry name" value="EF-Tu_GTPase"/>
</dbReference>
<dbReference type="NCBIfam" id="TIGR00475">
    <property type="entry name" value="selB"/>
    <property type="match status" value="1"/>
</dbReference>
<sequence length="640" mass="69762">MARHIVIGTAGHVDHGKTTLVRALTGIETDTTAEEKKRGLTINLGFAWLDLPDGTRAGIVDVPGHEKFIKNMVAGLPGLNLVLLVVDANEGVMPQTKEHLDILTLLGVHRFIIVVTKADTVDETLLGLALQDIRQNLADTAAEDAPIVVTDAISGRGLTELVAEIQEMAASLPGETAQGTGRLNVDRSFSIKGFGTIVTGTLIDGPMTNGGEVWLYPGGRRLRIRNMQVHDRDVWQAEPPQRTALNLAGISSGAIHRGDVLCTAADFAATRMIDAKVTCLADAEPLFLWQRMRLLVGTREVMARIVPLGAEQIAPGTDGFLQLRLEADEIYVKAGDRFILRTFSPMHTVAGGEILDAHPKKHRRFKDDVVTSLEARDAGLIDDVVAGFLRLRQVPFTQAGVIAGAVDLPLDKVEIALDHLRQAGIVRRTRQGYIHRDVYKAWQAKALQVLLAYHKEKPLQPGIPQPVFRSRLGLDENDGTALLRLLTAGGVCRLSRQCVAAKQFRITFSPSQRKLQSAIEKKLDHSGYVPVPVREILALGKEAPAVADALSGKSLVFLSKDFVLSKRFLTEAARKACQSLQTGNLLTLGDFRDALAISRSQVLLILEYMDRCGITCRVRDGRLAGPQARRYEGKGESDHG</sequence>
<dbReference type="Gene3D" id="1.10.10.2770">
    <property type="match status" value="1"/>
</dbReference>
<keyword evidence="4" id="KW-0648">Protein biosynthesis</keyword>
<evidence type="ECO:0000256" key="3">
    <source>
        <dbReference type="ARBA" id="ARBA00022741"/>
    </source>
</evidence>